<sequence length="102" mass="10493">MTSSSKFVIIFATFAFSAAIIEAASKNQDDSEVAQNPKFNLPPRIGGIPALGSGVVAPPLIPKLPGNLGINGNRWGASLLPPLENVLGGLISGIPLIPVRHG</sequence>
<proteinExistence type="predicted"/>
<dbReference type="Proteomes" id="UP000887577">
    <property type="component" value="Unplaced"/>
</dbReference>
<name>A0A914Z0W9_9BILA</name>
<protein>
    <submittedName>
        <fullName evidence="3">Uncharacterized protein</fullName>
    </submittedName>
</protein>
<reference evidence="3" key="1">
    <citation type="submission" date="2022-11" db="UniProtKB">
        <authorList>
            <consortium name="WormBaseParasite"/>
        </authorList>
    </citation>
    <scope>IDENTIFICATION</scope>
</reference>
<dbReference type="AlphaFoldDB" id="A0A914Z0W9"/>
<evidence type="ECO:0000313" key="3">
    <source>
        <dbReference type="WBParaSite" id="PSU_v2.g5532.t1"/>
    </source>
</evidence>
<feature type="chain" id="PRO_5037574791" evidence="1">
    <location>
        <begin position="24"/>
        <end position="102"/>
    </location>
</feature>
<organism evidence="2 3">
    <name type="scientific">Panagrolaimus superbus</name>
    <dbReference type="NCBI Taxonomy" id="310955"/>
    <lineage>
        <taxon>Eukaryota</taxon>
        <taxon>Metazoa</taxon>
        <taxon>Ecdysozoa</taxon>
        <taxon>Nematoda</taxon>
        <taxon>Chromadorea</taxon>
        <taxon>Rhabditida</taxon>
        <taxon>Tylenchina</taxon>
        <taxon>Panagrolaimomorpha</taxon>
        <taxon>Panagrolaimoidea</taxon>
        <taxon>Panagrolaimidae</taxon>
        <taxon>Panagrolaimus</taxon>
    </lineage>
</organism>
<evidence type="ECO:0000256" key="1">
    <source>
        <dbReference type="SAM" id="SignalP"/>
    </source>
</evidence>
<evidence type="ECO:0000313" key="2">
    <source>
        <dbReference type="Proteomes" id="UP000887577"/>
    </source>
</evidence>
<dbReference type="WBParaSite" id="PSU_v2.g5532.t1">
    <property type="protein sequence ID" value="PSU_v2.g5532.t1"/>
    <property type="gene ID" value="PSU_v2.g5532"/>
</dbReference>
<keyword evidence="1" id="KW-0732">Signal</keyword>
<feature type="signal peptide" evidence="1">
    <location>
        <begin position="1"/>
        <end position="23"/>
    </location>
</feature>
<keyword evidence="2" id="KW-1185">Reference proteome</keyword>
<accession>A0A914Z0W9</accession>